<accession>K6YJW1</accession>
<dbReference type="Proteomes" id="UP000006327">
    <property type="component" value="Unassembled WGS sequence"/>
</dbReference>
<dbReference type="Pfam" id="PF00675">
    <property type="entry name" value="Peptidase_M16"/>
    <property type="match status" value="1"/>
</dbReference>
<evidence type="ECO:0000256" key="2">
    <source>
        <dbReference type="ARBA" id="ARBA00007261"/>
    </source>
</evidence>
<feature type="domain" description="Peptidase M16 N-terminal" evidence="10">
    <location>
        <begin position="66"/>
        <end position="189"/>
    </location>
</feature>
<dbReference type="EC" id="3.4.24.-" evidence="12"/>
<organism evidence="12 13">
    <name type="scientific">Paraglaciecola arctica BSs20135</name>
    <dbReference type="NCBI Taxonomy" id="493475"/>
    <lineage>
        <taxon>Bacteria</taxon>
        <taxon>Pseudomonadati</taxon>
        <taxon>Pseudomonadota</taxon>
        <taxon>Gammaproteobacteria</taxon>
        <taxon>Alteromonadales</taxon>
        <taxon>Alteromonadaceae</taxon>
        <taxon>Paraglaciecola</taxon>
    </lineage>
</organism>
<dbReference type="STRING" id="493475.GARC_1494"/>
<name>K6YJW1_9ALTE</name>
<dbReference type="PROSITE" id="PS00143">
    <property type="entry name" value="INSULINASE"/>
    <property type="match status" value="1"/>
</dbReference>
<dbReference type="InterPro" id="IPR011765">
    <property type="entry name" value="Pept_M16_N"/>
</dbReference>
<sequence length="955" mass="108485">MPNKGLFYVFLIGIVLICIGCNTTLNNSVSPPQIISHAVPDFSGDLPISPRVIKGQLDNGINYLIRQNNTPEKRAEIRLIVKAGSILEDENQQGFAHFVEHMAFNGTEDFEKQEIVEYVESIGMKFGAHLNAYTSFDETVYKLQLPSDKDSILEKGIHILENWAHKIKFDGLEIDKERGVVLEEMRARQGAGWRIFNKQLPIIYQGSQYALRLPIGNKEILEQGKHQDLLRFYKDWYRPELMSLVAVGDFDPQQIQKLFEKYFSSIEVTTQGQKHKPVYNIPNNPTPLVSIETDPELTRTTVEIQIKQDLVTPVTYSQYYQTLVAQLFINMLNGRFGEATLLPQAPVIGAGSSFGAFRADKSVFTLAATAKPTKSKEVVAFLLTELNRIMKHGFTQSELDRYKQSLLSKLDNAAKEIDTTQSSRLANEYVRHFVRGDSIAGIDHYLAIGENFLPLITLDEVNALGKTWFTPHNRIIKISAPESDKSSLPTKVELLTLIEHVTQQQVTAYQDSQVIQQLMSEKPEAGSIISKVYDDKLDSHVWILSNGAKVVLKQTDFKQDEIQFAARAKGGYSLLEPQMMFKTIMAANIVEMSGIANYPLADIAKFSKGKQFWVRTTINNDNQSISGGSSVKDIEHFMQMLHLKFVAPRKDKAAFDSYISRVESSIHDRFNSPQGVFSETIRLLQYSQNPRSIKFDADIVKNQDLDKSYRFYQQRFSNAANFNFIFVGNINLQQMEKLLSRYIASLPSDSKNEQRILHDNLRTKGKLTVKVEKGLVPKATVRLNFYGDSPWSHKSQMHLNALEYVLGSILRERIREEKSGVYGINVKSAFSRLHNQYSTNISFSCDPIRVEELVAEIHKVINSLKVNQTEDKYVDNYIAQKLKSREVKLTTNSFWKHYLQWDAEDDYQQLGLNEFVSLVESIDKLVVKDAANSYLNIEDSLTAILLPNSSKASAE</sequence>
<evidence type="ECO:0000256" key="7">
    <source>
        <dbReference type="ARBA" id="ARBA00023049"/>
    </source>
</evidence>
<comment type="cofactor">
    <cofactor evidence="1">
        <name>Zn(2+)</name>
        <dbReference type="ChEBI" id="CHEBI:29105"/>
    </cofactor>
</comment>
<dbReference type="GO" id="GO:0046872">
    <property type="term" value="F:metal ion binding"/>
    <property type="evidence" value="ECO:0007669"/>
    <property type="project" value="UniProtKB-KW"/>
</dbReference>
<dbReference type="OrthoDB" id="9811314at2"/>
<dbReference type="AlphaFoldDB" id="K6YJW1"/>
<dbReference type="InterPro" id="IPR007863">
    <property type="entry name" value="Peptidase_M16_C"/>
</dbReference>
<evidence type="ECO:0000256" key="8">
    <source>
        <dbReference type="RuleBase" id="RU004447"/>
    </source>
</evidence>
<keyword evidence="9" id="KW-0812">Transmembrane</keyword>
<dbReference type="PANTHER" id="PTHR43690">
    <property type="entry name" value="NARDILYSIN"/>
    <property type="match status" value="1"/>
</dbReference>
<protein>
    <submittedName>
        <fullName evidence="12">Zinc protease</fullName>
        <ecNumber evidence="12">3.4.24.-</ecNumber>
    </submittedName>
</protein>
<evidence type="ECO:0000256" key="4">
    <source>
        <dbReference type="ARBA" id="ARBA00022723"/>
    </source>
</evidence>
<gene>
    <name evidence="12" type="primary">pqqL</name>
    <name evidence="12" type="ORF">GARC_1494</name>
</gene>
<dbReference type="Gene3D" id="3.30.830.10">
    <property type="entry name" value="Metalloenzyme, LuxS/M16 peptidase-like"/>
    <property type="match status" value="4"/>
</dbReference>
<evidence type="ECO:0000256" key="9">
    <source>
        <dbReference type="SAM" id="Phobius"/>
    </source>
</evidence>
<keyword evidence="9" id="KW-0472">Membrane</keyword>
<keyword evidence="3 12" id="KW-0645">Protease</keyword>
<keyword evidence="9" id="KW-1133">Transmembrane helix</keyword>
<dbReference type="InterPro" id="IPR001431">
    <property type="entry name" value="Pept_M16_Zn_BS"/>
</dbReference>
<dbReference type="eggNOG" id="COG0612">
    <property type="taxonomic scope" value="Bacteria"/>
</dbReference>
<comment type="similarity">
    <text evidence="2 8">Belongs to the peptidase M16 family.</text>
</comment>
<keyword evidence="6" id="KW-0862">Zinc</keyword>
<keyword evidence="4" id="KW-0479">Metal-binding</keyword>
<evidence type="ECO:0000256" key="1">
    <source>
        <dbReference type="ARBA" id="ARBA00001947"/>
    </source>
</evidence>
<dbReference type="GO" id="GO:0006508">
    <property type="term" value="P:proteolysis"/>
    <property type="evidence" value="ECO:0007669"/>
    <property type="project" value="UniProtKB-KW"/>
</dbReference>
<evidence type="ECO:0000259" key="10">
    <source>
        <dbReference type="Pfam" id="PF00675"/>
    </source>
</evidence>
<evidence type="ECO:0000313" key="12">
    <source>
        <dbReference type="EMBL" id="GAC18467.1"/>
    </source>
</evidence>
<dbReference type="EMBL" id="BAEO01000017">
    <property type="protein sequence ID" value="GAC18467.1"/>
    <property type="molecule type" value="Genomic_DNA"/>
</dbReference>
<dbReference type="GO" id="GO:0004222">
    <property type="term" value="F:metalloendopeptidase activity"/>
    <property type="evidence" value="ECO:0007669"/>
    <property type="project" value="InterPro"/>
</dbReference>
<dbReference type="PANTHER" id="PTHR43690:SF34">
    <property type="entry name" value="ZINC PROTEASE PQQL-LIKE"/>
    <property type="match status" value="1"/>
</dbReference>
<evidence type="ECO:0000256" key="3">
    <source>
        <dbReference type="ARBA" id="ARBA00022670"/>
    </source>
</evidence>
<evidence type="ECO:0000256" key="6">
    <source>
        <dbReference type="ARBA" id="ARBA00022833"/>
    </source>
</evidence>
<keyword evidence="5 12" id="KW-0378">Hydrolase</keyword>
<evidence type="ECO:0000313" key="13">
    <source>
        <dbReference type="Proteomes" id="UP000006327"/>
    </source>
</evidence>
<keyword evidence="13" id="KW-1185">Reference proteome</keyword>
<comment type="caution">
    <text evidence="12">The sequence shown here is derived from an EMBL/GenBank/DDBJ whole genome shotgun (WGS) entry which is preliminary data.</text>
</comment>
<proteinExistence type="inferred from homology"/>
<evidence type="ECO:0000259" key="11">
    <source>
        <dbReference type="Pfam" id="PF05193"/>
    </source>
</evidence>
<reference evidence="12 13" key="1">
    <citation type="journal article" date="2017" name="Antonie Van Leeuwenhoek">
        <title>Rhizobium rhizosphaerae sp. nov., a novel species isolated from rice rhizosphere.</title>
        <authorList>
            <person name="Zhao J.J."/>
            <person name="Zhang J."/>
            <person name="Zhang R.J."/>
            <person name="Zhang C.W."/>
            <person name="Yin H.Q."/>
            <person name="Zhang X.X."/>
        </authorList>
    </citation>
    <scope>NUCLEOTIDE SEQUENCE [LARGE SCALE GENOMIC DNA]</scope>
    <source>
        <strain evidence="12 13">BSs20135</strain>
    </source>
</reference>
<dbReference type="InterPro" id="IPR011249">
    <property type="entry name" value="Metalloenz_LuxS/M16"/>
</dbReference>
<dbReference type="InterPro" id="IPR050626">
    <property type="entry name" value="Peptidase_M16"/>
</dbReference>
<keyword evidence="7" id="KW-0482">Metalloprotease</keyword>
<feature type="transmembrane region" description="Helical" evidence="9">
    <location>
        <begin position="7"/>
        <end position="25"/>
    </location>
</feature>
<evidence type="ECO:0000256" key="5">
    <source>
        <dbReference type="ARBA" id="ARBA00022801"/>
    </source>
</evidence>
<dbReference type="Pfam" id="PF05193">
    <property type="entry name" value="Peptidase_M16_C"/>
    <property type="match status" value="2"/>
</dbReference>
<feature type="domain" description="Peptidase M16 C-terminal" evidence="11">
    <location>
        <begin position="226"/>
        <end position="406"/>
    </location>
</feature>
<dbReference type="SUPFAM" id="SSF63411">
    <property type="entry name" value="LuxS/MPP-like metallohydrolase"/>
    <property type="match status" value="4"/>
</dbReference>
<dbReference type="RefSeq" id="WP_007618331.1">
    <property type="nucleotide sequence ID" value="NZ_BAEO01000017.1"/>
</dbReference>
<feature type="domain" description="Peptidase M16 C-terminal" evidence="11">
    <location>
        <begin position="706"/>
        <end position="880"/>
    </location>
</feature>